<evidence type="ECO:0000256" key="3">
    <source>
        <dbReference type="ARBA" id="ARBA00022845"/>
    </source>
</evidence>
<comment type="similarity">
    <text evidence="4">Belongs to the FliW family.</text>
</comment>
<dbReference type="EMBL" id="JAAIWM010000003">
    <property type="protein sequence ID" value="NEY72259.1"/>
    <property type="molecule type" value="Genomic_DNA"/>
</dbReference>
<comment type="subcellular location">
    <subcellularLocation>
        <location evidence="4">Cytoplasm</location>
    </subcellularLocation>
</comment>
<evidence type="ECO:0000256" key="2">
    <source>
        <dbReference type="ARBA" id="ARBA00022795"/>
    </source>
</evidence>
<keyword evidence="3 4" id="KW-0810">Translation regulation</keyword>
<sequence>MRLETRYHGEQEIDENEIILFEKGIPGFLEEKKFVLLPYSDDSVFFILQSALTAGLAFVIADPFIFFKEYDFTLEDQVVHSLELTAEENVAVYVILTVQDPFQKTTVNLQAPVVINIEKRLGKQVILTGTDYHTKHSIFKEAVK</sequence>
<keyword evidence="5" id="KW-0472">Membrane</keyword>
<keyword evidence="7" id="KW-1185">Reference proteome</keyword>
<dbReference type="GO" id="GO:0006417">
    <property type="term" value="P:regulation of translation"/>
    <property type="evidence" value="ECO:0007669"/>
    <property type="project" value="UniProtKB-KW"/>
</dbReference>
<dbReference type="GO" id="GO:0005737">
    <property type="term" value="C:cytoplasm"/>
    <property type="evidence" value="ECO:0007669"/>
    <property type="project" value="UniProtKB-SubCell"/>
</dbReference>
<comment type="caution">
    <text evidence="6">The sequence shown here is derived from an EMBL/GenBank/DDBJ whole genome shotgun (WGS) entry which is preliminary data.</text>
</comment>
<feature type="transmembrane region" description="Helical" evidence="5">
    <location>
        <begin position="44"/>
        <end position="67"/>
    </location>
</feature>
<evidence type="ECO:0000313" key="7">
    <source>
        <dbReference type="Proteomes" id="UP000481043"/>
    </source>
</evidence>
<dbReference type="PANTHER" id="PTHR39190">
    <property type="entry name" value="FLAGELLAR ASSEMBLY FACTOR FLIW"/>
    <property type="match status" value="1"/>
</dbReference>
<comment type="subunit">
    <text evidence="4">Interacts with translational regulator CsrA and flagellin(s).</text>
</comment>
<keyword evidence="6" id="KW-0969">Cilium</keyword>
<evidence type="ECO:0000313" key="6">
    <source>
        <dbReference type="EMBL" id="NEY72259.1"/>
    </source>
</evidence>
<reference evidence="6 7" key="1">
    <citation type="submission" date="2020-02" db="EMBL/GenBank/DDBJ databases">
        <title>Bacillus aquiflavi sp. nov., isolated from yellow water of strong flavor Chinese baijiu in Yibin region of China.</title>
        <authorList>
            <person name="Xie J."/>
        </authorList>
    </citation>
    <scope>NUCLEOTIDE SEQUENCE [LARGE SCALE GENOMIC DNA]</scope>
    <source>
        <strain evidence="6 7">SA4</strain>
    </source>
</reference>
<keyword evidence="6" id="KW-0966">Cell projection</keyword>
<dbReference type="InterPro" id="IPR003775">
    <property type="entry name" value="Flagellar_assembly_factor_FliW"/>
</dbReference>
<protein>
    <recommendedName>
        <fullName evidence="4">Flagellar assembly factor FliW</fullName>
    </recommendedName>
</protein>
<keyword evidence="5" id="KW-1133">Transmembrane helix</keyword>
<dbReference type="Gene3D" id="2.30.290.10">
    <property type="entry name" value="BH3618-like"/>
    <property type="match status" value="1"/>
</dbReference>
<evidence type="ECO:0000256" key="1">
    <source>
        <dbReference type="ARBA" id="ARBA00022490"/>
    </source>
</evidence>
<dbReference type="PANTHER" id="PTHR39190:SF1">
    <property type="entry name" value="FLAGELLAR ASSEMBLY FACTOR FLIW"/>
    <property type="match status" value="1"/>
</dbReference>
<dbReference type="SUPFAM" id="SSF141457">
    <property type="entry name" value="BH3618-like"/>
    <property type="match status" value="1"/>
</dbReference>
<comment type="function">
    <text evidence="4">Acts as an anti-CsrA protein, binds CsrA and prevents it from repressing translation of its target genes, one of which is flagellin. Binds to flagellin and participates in the assembly of the flagellum.</text>
</comment>
<dbReference type="Proteomes" id="UP000481043">
    <property type="component" value="Unassembled WGS sequence"/>
</dbReference>
<dbReference type="InterPro" id="IPR024046">
    <property type="entry name" value="Flagellar_assmbl_FliW_dom_sf"/>
</dbReference>
<dbReference type="GO" id="GO:0044780">
    <property type="term" value="P:bacterial-type flagellum assembly"/>
    <property type="evidence" value="ECO:0007669"/>
    <property type="project" value="UniProtKB-UniRule"/>
</dbReference>
<organism evidence="6 7">
    <name type="scientific">Bacillus mesophilus</name>
    <dbReference type="NCBI Taxonomy" id="1808955"/>
    <lineage>
        <taxon>Bacteria</taxon>
        <taxon>Bacillati</taxon>
        <taxon>Bacillota</taxon>
        <taxon>Bacilli</taxon>
        <taxon>Bacillales</taxon>
        <taxon>Bacillaceae</taxon>
        <taxon>Bacillus</taxon>
    </lineage>
</organism>
<keyword evidence="6" id="KW-0282">Flagellum</keyword>
<proteinExistence type="inferred from homology"/>
<dbReference type="Pfam" id="PF02623">
    <property type="entry name" value="FliW"/>
    <property type="match status" value="1"/>
</dbReference>
<dbReference type="RefSeq" id="WP_163179911.1">
    <property type="nucleotide sequence ID" value="NZ_JAAIWM010000003.1"/>
</dbReference>
<dbReference type="AlphaFoldDB" id="A0A6M0Q927"/>
<name>A0A6M0Q927_9BACI</name>
<evidence type="ECO:0000256" key="5">
    <source>
        <dbReference type="SAM" id="Phobius"/>
    </source>
</evidence>
<keyword evidence="2 4" id="KW-1005">Bacterial flagellum biogenesis</keyword>
<keyword evidence="1 4" id="KW-0963">Cytoplasm</keyword>
<dbReference type="NCBIfam" id="NF009793">
    <property type="entry name" value="PRK13285.1-1"/>
    <property type="match status" value="1"/>
</dbReference>
<keyword evidence="5" id="KW-0812">Transmembrane</keyword>
<dbReference type="HAMAP" id="MF_01185">
    <property type="entry name" value="FliW"/>
    <property type="match status" value="1"/>
</dbReference>
<accession>A0A6M0Q927</accession>
<keyword evidence="4" id="KW-0143">Chaperone</keyword>
<gene>
    <name evidence="4 6" type="primary">fliW</name>
    <name evidence="6" type="ORF">G4D63_11035</name>
</gene>
<evidence type="ECO:0000256" key="4">
    <source>
        <dbReference type="HAMAP-Rule" id="MF_01185"/>
    </source>
</evidence>